<evidence type="ECO:0000313" key="2">
    <source>
        <dbReference type="Proteomes" id="UP000003688"/>
    </source>
</evidence>
<sequence>MNYRYTKHQVPRAAFPDAQSRDEIYLFKNVATLRATYQVRLLTFLASETGRKLVIDVPKHFKPHASLARLMKECPKALRIEKGLK</sequence>
<protein>
    <submittedName>
        <fullName evidence="1">Uncharacterized protein</fullName>
    </submittedName>
</protein>
<gene>
    <name evidence="1" type="ORF">Cflav_PD2590</name>
</gene>
<name>B9XKD1_PEDPL</name>
<dbReference type="Proteomes" id="UP000003688">
    <property type="component" value="Unassembled WGS sequence"/>
</dbReference>
<comment type="caution">
    <text evidence="1">The sequence shown here is derived from an EMBL/GenBank/DDBJ whole genome shotgun (WGS) entry which is preliminary data.</text>
</comment>
<dbReference type="EMBL" id="ABOX02000024">
    <property type="protein sequence ID" value="EEF59769.1"/>
    <property type="molecule type" value="Genomic_DNA"/>
</dbReference>
<organism evidence="1 2">
    <name type="scientific">Pedosphaera parvula (strain Ellin514)</name>
    <dbReference type="NCBI Taxonomy" id="320771"/>
    <lineage>
        <taxon>Bacteria</taxon>
        <taxon>Pseudomonadati</taxon>
        <taxon>Verrucomicrobiota</taxon>
        <taxon>Pedosphaerae</taxon>
        <taxon>Pedosphaerales</taxon>
        <taxon>Pedosphaeraceae</taxon>
        <taxon>Pedosphaera</taxon>
    </lineage>
</organism>
<reference evidence="1 2" key="1">
    <citation type="journal article" date="2011" name="J. Bacteriol.">
        <title>Genome sequence of 'Pedosphaera parvula' Ellin514, an aerobic Verrucomicrobial isolate from pasture soil.</title>
        <authorList>
            <person name="Kant R."/>
            <person name="van Passel M.W."/>
            <person name="Sangwan P."/>
            <person name="Palva A."/>
            <person name="Lucas S."/>
            <person name="Copeland A."/>
            <person name="Lapidus A."/>
            <person name="Glavina Del Rio T."/>
            <person name="Dalin E."/>
            <person name="Tice H."/>
            <person name="Bruce D."/>
            <person name="Goodwin L."/>
            <person name="Pitluck S."/>
            <person name="Chertkov O."/>
            <person name="Larimer F.W."/>
            <person name="Land M.L."/>
            <person name="Hauser L."/>
            <person name="Brettin T.S."/>
            <person name="Detter J.C."/>
            <person name="Han S."/>
            <person name="de Vos W.M."/>
            <person name="Janssen P.H."/>
            <person name="Smidt H."/>
        </authorList>
    </citation>
    <scope>NUCLEOTIDE SEQUENCE [LARGE SCALE GENOMIC DNA]</scope>
    <source>
        <strain evidence="1 2">Ellin514</strain>
    </source>
</reference>
<dbReference type="STRING" id="320771.Cflav_PD2590"/>
<accession>B9XKD1</accession>
<keyword evidence="2" id="KW-1185">Reference proteome</keyword>
<proteinExistence type="predicted"/>
<evidence type="ECO:0000313" key="1">
    <source>
        <dbReference type="EMBL" id="EEF59769.1"/>
    </source>
</evidence>
<dbReference type="AlphaFoldDB" id="B9XKD1"/>